<dbReference type="SUPFAM" id="SSF111326">
    <property type="entry name" value="Urocanase"/>
    <property type="match status" value="1"/>
</dbReference>
<dbReference type="UniPathway" id="UPA00379">
    <property type="reaction ID" value="UER00550"/>
</dbReference>
<evidence type="ECO:0000256" key="3">
    <source>
        <dbReference type="ARBA" id="ARBA00011992"/>
    </source>
</evidence>
<evidence type="ECO:0000256" key="1">
    <source>
        <dbReference type="ARBA" id="ARBA00004794"/>
    </source>
</evidence>
<feature type="binding site" evidence="9">
    <location>
        <position position="219"/>
    </location>
    <ligand>
        <name>NAD(+)</name>
        <dbReference type="ChEBI" id="CHEBI:57540"/>
    </ligand>
</feature>
<dbReference type="NCBIfam" id="TIGR01228">
    <property type="entry name" value="hutU"/>
    <property type="match status" value="1"/>
</dbReference>
<feature type="domain" description="Urocanase C-terminal" evidence="12">
    <location>
        <begin position="380"/>
        <end position="574"/>
    </location>
</feature>
<dbReference type="InterPro" id="IPR035085">
    <property type="entry name" value="Urocanase_Rossmann-like"/>
</dbReference>
<comment type="similarity">
    <text evidence="2 9">Belongs to the urocanase family.</text>
</comment>
<evidence type="ECO:0000256" key="5">
    <source>
        <dbReference type="ARBA" id="ARBA00023027"/>
    </source>
</evidence>
<comment type="pathway">
    <text evidence="1 9">Amino-acid degradation; L-histidine degradation into L-glutamate; N-formimidoyl-L-glutamate from L-histidine: step 2/3.</text>
</comment>
<dbReference type="PROSITE" id="PS01233">
    <property type="entry name" value="UROCANASE"/>
    <property type="match status" value="1"/>
</dbReference>
<keyword evidence="6 9" id="KW-0456">Lyase</keyword>
<keyword evidence="9" id="KW-0963">Cytoplasm</keyword>
<proteinExistence type="inferred from homology"/>
<feature type="binding site" evidence="9">
    <location>
        <begin position="300"/>
        <end position="301"/>
    </location>
    <ligand>
        <name>NAD(+)</name>
        <dbReference type="ChEBI" id="CHEBI:57540"/>
    </ligand>
</feature>
<keyword evidence="14" id="KW-1185">Reference proteome</keyword>
<dbReference type="GO" id="GO:0005737">
    <property type="term" value="C:cytoplasm"/>
    <property type="evidence" value="ECO:0007669"/>
    <property type="project" value="UniProtKB-SubCell"/>
</dbReference>
<dbReference type="Proteomes" id="UP000295611">
    <property type="component" value="Unassembled WGS sequence"/>
</dbReference>
<reference evidence="13 14" key="1">
    <citation type="submission" date="2019-03" db="EMBL/GenBank/DDBJ databases">
        <title>Genomic Encyclopedia of Type Strains, Phase III (KMG-III): the genomes of soil and plant-associated and newly described type strains.</title>
        <authorList>
            <person name="Whitman W."/>
        </authorList>
    </citation>
    <scope>NUCLEOTIDE SEQUENCE [LARGE SCALE GENOMIC DNA]</scope>
    <source>
        <strain evidence="13 14">CECT 8976</strain>
    </source>
</reference>
<comment type="caution">
    <text evidence="13">The sequence shown here is derived from an EMBL/GenBank/DDBJ whole genome shotgun (WGS) entry which is preliminary data.</text>
</comment>
<evidence type="ECO:0000256" key="7">
    <source>
        <dbReference type="ARBA" id="ARBA00031640"/>
    </source>
</evidence>
<dbReference type="HAMAP" id="MF_00577">
    <property type="entry name" value="HutU"/>
    <property type="match status" value="1"/>
</dbReference>
<organism evidence="13 14">
    <name type="scientific">Paludibacterium purpuratum</name>
    <dbReference type="NCBI Taxonomy" id="1144873"/>
    <lineage>
        <taxon>Bacteria</taxon>
        <taxon>Pseudomonadati</taxon>
        <taxon>Pseudomonadota</taxon>
        <taxon>Betaproteobacteria</taxon>
        <taxon>Neisseriales</taxon>
        <taxon>Chromobacteriaceae</taxon>
        <taxon>Paludibacterium</taxon>
    </lineage>
</organism>
<feature type="domain" description="Urocanase Rossmann-like" evidence="10">
    <location>
        <begin position="161"/>
        <end position="377"/>
    </location>
</feature>
<name>A0A4R7B1Z2_9NEIS</name>
<comment type="function">
    <text evidence="9">Catalyzes the conversion of urocanate to 4-imidazolone-5-propionate.</text>
</comment>
<keyword evidence="5 9" id="KW-0520">NAD</keyword>
<dbReference type="InterPro" id="IPR023637">
    <property type="entry name" value="Urocanase-like"/>
</dbReference>
<dbReference type="InterPro" id="IPR035400">
    <property type="entry name" value="Urocanase_N"/>
</dbReference>
<accession>A0A4R7B1Z2</accession>
<dbReference type="InterPro" id="IPR036190">
    <property type="entry name" value="Urocanase_sf"/>
</dbReference>
<feature type="binding site" evidence="9">
    <location>
        <begin position="265"/>
        <end position="266"/>
    </location>
    <ligand>
        <name>NAD(+)</name>
        <dbReference type="ChEBI" id="CHEBI:57540"/>
    </ligand>
</feature>
<dbReference type="Gene3D" id="3.40.50.10730">
    <property type="entry name" value="Urocanase like domains"/>
    <property type="match status" value="1"/>
</dbReference>
<evidence type="ECO:0000259" key="12">
    <source>
        <dbReference type="Pfam" id="PF17392"/>
    </source>
</evidence>
<dbReference type="InterPro" id="IPR035401">
    <property type="entry name" value="Urocanase_C"/>
</dbReference>
<dbReference type="InterPro" id="IPR038364">
    <property type="entry name" value="Urocanase_central_sf"/>
</dbReference>
<feature type="binding site" evidence="9">
    <location>
        <position position="521"/>
    </location>
    <ligand>
        <name>NAD(+)</name>
        <dbReference type="ChEBI" id="CHEBI:57540"/>
    </ligand>
</feature>
<feature type="binding site" evidence="9">
    <location>
        <begin position="73"/>
        <end position="74"/>
    </location>
    <ligand>
        <name>NAD(+)</name>
        <dbReference type="ChEBI" id="CHEBI:57540"/>
    </ligand>
</feature>
<protein>
    <recommendedName>
        <fullName evidence="3 9">Urocanate hydratase</fullName>
        <shortName evidence="9">Urocanase</shortName>
        <ecNumber evidence="3 9">4.2.1.49</ecNumber>
    </recommendedName>
    <alternativeName>
        <fullName evidence="7 9">Imidazolonepropionate hydrolase</fullName>
    </alternativeName>
</protein>
<feature type="binding site" evidence="9">
    <location>
        <begin position="199"/>
        <end position="201"/>
    </location>
    <ligand>
        <name>NAD(+)</name>
        <dbReference type="ChEBI" id="CHEBI:57540"/>
    </ligand>
</feature>
<dbReference type="AlphaFoldDB" id="A0A4R7B1Z2"/>
<feature type="binding site" evidence="9">
    <location>
        <position position="351"/>
    </location>
    <ligand>
        <name>NAD(+)</name>
        <dbReference type="ChEBI" id="CHEBI:57540"/>
    </ligand>
</feature>
<feature type="binding site" evidence="9">
    <location>
        <position position="224"/>
    </location>
    <ligand>
        <name>NAD(+)</name>
        <dbReference type="ChEBI" id="CHEBI:57540"/>
    </ligand>
</feature>
<comment type="catalytic activity">
    <reaction evidence="8 9">
        <text>4-imidazolone-5-propanoate = trans-urocanate + H2O</text>
        <dbReference type="Rhea" id="RHEA:13101"/>
        <dbReference type="ChEBI" id="CHEBI:15377"/>
        <dbReference type="ChEBI" id="CHEBI:17771"/>
        <dbReference type="ChEBI" id="CHEBI:77893"/>
        <dbReference type="EC" id="4.2.1.49"/>
    </reaction>
</comment>
<dbReference type="GO" id="GO:0019556">
    <property type="term" value="P:L-histidine catabolic process to glutamate and formamide"/>
    <property type="evidence" value="ECO:0007669"/>
    <property type="project" value="UniProtKB-UniPathway"/>
</dbReference>
<dbReference type="Pfam" id="PF17392">
    <property type="entry name" value="Urocanase_C"/>
    <property type="match status" value="1"/>
</dbReference>
<feature type="active site" evidence="9">
    <location>
        <position position="439"/>
    </location>
</feature>
<dbReference type="Gene3D" id="3.40.1770.10">
    <property type="entry name" value="Urocanase superfamily"/>
    <property type="match status" value="1"/>
</dbReference>
<dbReference type="EC" id="4.2.1.49" evidence="3 9"/>
<dbReference type="Pfam" id="PF01175">
    <property type="entry name" value="Urocanase"/>
    <property type="match status" value="1"/>
</dbReference>
<sequence>MSLTYISLYNSHDMEEKPMSQTDPRFDPTRQIRAPRGAELTCKSWLTEAAYRMIQNNLDPEVAENSQALVVYGGIGRAARNWACYDKILATLQRLEDDETLLVQSGKPVGVFRTHADAPRVLIANSNLVPHWANWEHFNELDRKGLMMYGQMTAGSWIYIGTQGIVQGTYETFAEAGRQHYGGDNPWRGRWILSAGLGGMGGAQPLAASFAGATSLMIECQQSRIDFRLRTRYLDVQARDLEHALELIAHHTARGDAVSIGLLGNAAEILPELVRRARAGGPRPALVTDQTSAHDLIHGYLPAGWTLDQWQAAQRDPAQHDTLRSAAARACAEHVQAMLDFQAMGVPVTDYGNNIRQVALDQGVKNAFDFPGFVPAYIRPLFCEGKGPFRWVALSGDPQDIKKTDDKLRELFPENKALARWLDMAEERIAFQGLPSRICWLGLGERHRAGLAFNEMVANGELSAPIVIGRDHLDTGSVASPNRETESMQDGSDAVSDWPLLNALLNTAGGATWVSLHHGGGVGMGFSQHAGVVIVADGSPAAARRLERVLWNDPATGVMRHADAGYDIAANCARKMDLDLPMQGE</sequence>
<dbReference type="Pfam" id="PF17391">
    <property type="entry name" value="Urocanase_N"/>
    <property type="match status" value="1"/>
</dbReference>
<dbReference type="PIRSF" id="PIRSF001423">
    <property type="entry name" value="Urocanate_hydrat"/>
    <property type="match status" value="1"/>
</dbReference>
<dbReference type="GO" id="GO:0016153">
    <property type="term" value="F:urocanate hydratase activity"/>
    <property type="evidence" value="ECO:0007669"/>
    <property type="project" value="UniProtKB-UniRule"/>
</dbReference>
<evidence type="ECO:0000256" key="4">
    <source>
        <dbReference type="ARBA" id="ARBA00022808"/>
    </source>
</evidence>
<evidence type="ECO:0000256" key="8">
    <source>
        <dbReference type="ARBA" id="ARBA00047623"/>
    </source>
</evidence>
<dbReference type="PANTHER" id="PTHR12216">
    <property type="entry name" value="UROCANATE HYDRATASE"/>
    <property type="match status" value="1"/>
</dbReference>
<dbReference type="GO" id="GO:0019557">
    <property type="term" value="P:L-histidine catabolic process to glutamate and formate"/>
    <property type="evidence" value="ECO:0007669"/>
    <property type="project" value="UniProtKB-UniPathway"/>
</dbReference>
<feature type="binding site" evidence="9">
    <location>
        <begin position="290"/>
        <end position="294"/>
    </location>
    <ligand>
        <name>NAD(+)</name>
        <dbReference type="ChEBI" id="CHEBI:57540"/>
    </ligand>
</feature>
<feature type="domain" description="Urocanase N-terminal" evidence="11">
    <location>
        <begin position="32"/>
        <end position="158"/>
    </location>
</feature>
<gene>
    <name evidence="9" type="primary">hutU</name>
    <name evidence="13" type="ORF">DFP86_113110</name>
</gene>
<dbReference type="NCBIfam" id="NF003820">
    <property type="entry name" value="PRK05414.1"/>
    <property type="match status" value="1"/>
</dbReference>
<evidence type="ECO:0000256" key="9">
    <source>
        <dbReference type="HAMAP-Rule" id="MF_00577"/>
    </source>
</evidence>
<evidence type="ECO:0000259" key="11">
    <source>
        <dbReference type="Pfam" id="PF17391"/>
    </source>
</evidence>
<feature type="binding site" evidence="9">
    <location>
        <position position="151"/>
    </location>
    <ligand>
        <name>NAD(+)</name>
        <dbReference type="ChEBI" id="CHEBI:57540"/>
    </ligand>
</feature>
<comment type="cofactor">
    <cofactor evidence="9">
        <name>NAD(+)</name>
        <dbReference type="ChEBI" id="CHEBI:57540"/>
    </cofactor>
    <text evidence="9">Binds 1 NAD(+) per subunit.</text>
</comment>
<dbReference type="InterPro" id="IPR055351">
    <property type="entry name" value="Urocanase"/>
</dbReference>
<evidence type="ECO:0000313" key="13">
    <source>
        <dbReference type="EMBL" id="TDR73603.1"/>
    </source>
</evidence>
<keyword evidence="4 9" id="KW-0369">Histidine metabolism</keyword>
<dbReference type="EMBL" id="SNZP01000013">
    <property type="protein sequence ID" value="TDR73603.1"/>
    <property type="molecule type" value="Genomic_DNA"/>
</dbReference>
<dbReference type="PANTHER" id="PTHR12216:SF4">
    <property type="entry name" value="UROCANATE HYDRATASE"/>
    <property type="match status" value="1"/>
</dbReference>
<evidence type="ECO:0000256" key="2">
    <source>
        <dbReference type="ARBA" id="ARBA00007578"/>
    </source>
</evidence>
<evidence type="ECO:0000256" key="6">
    <source>
        <dbReference type="ARBA" id="ARBA00023239"/>
    </source>
</evidence>
<comment type="subcellular location">
    <subcellularLocation>
        <location evidence="9">Cytoplasm</location>
    </subcellularLocation>
</comment>
<evidence type="ECO:0000259" key="10">
    <source>
        <dbReference type="Pfam" id="PF01175"/>
    </source>
</evidence>
<dbReference type="InterPro" id="IPR023636">
    <property type="entry name" value="Urocanase_CS"/>
</dbReference>
<evidence type="ECO:0000313" key="14">
    <source>
        <dbReference type="Proteomes" id="UP000295611"/>
    </source>
</evidence>